<evidence type="ECO:0000313" key="1">
    <source>
        <dbReference type="EMBL" id="MEU2270036.1"/>
    </source>
</evidence>
<reference evidence="1 2" key="1">
    <citation type="submission" date="2024-06" db="EMBL/GenBank/DDBJ databases">
        <title>The Natural Products Discovery Center: Release of the First 8490 Sequenced Strains for Exploring Actinobacteria Biosynthetic Diversity.</title>
        <authorList>
            <person name="Kalkreuter E."/>
            <person name="Kautsar S.A."/>
            <person name="Yang D."/>
            <person name="Bader C.D."/>
            <person name="Teijaro C.N."/>
            <person name="Fluegel L."/>
            <person name="Davis C.M."/>
            <person name="Simpson J.R."/>
            <person name="Lauterbach L."/>
            <person name="Steele A.D."/>
            <person name="Gui C."/>
            <person name="Meng S."/>
            <person name="Li G."/>
            <person name="Viehrig K."/>
            <person name="Ye F."/>
            <person name="Su P."/>
            <person name="Kiefer A.F."/>
            <person name="Nichols A."/>
            <person name="Cepeda A.J."/>
            <person name="Yan W."/>
            <person name="Fan B."/>
            <person name="Jiang Y."/>
            <person name="Adhikari A."/>
            <person name="Zheng C.-J."/>
            <person name="Schuster L."/>
            <person name="Cowan T.M."/>
            <person name="Smanski M.J."/>
            <person name="Chevrette M.G."/>
            <person name="De Carvalho L.P.S."/>
            <person name="Shen B."/>
        </authorList>
    </citation>
    <scope>NUCLEOTIDE SEQUENCE [LARGE SCALE GENOMIC DNA]</scope>
    <source>
        <strain evidence="1 2">NPDC019583</strain>
    </source>
</reference>
<evidence type="ECO:0000313" key="2">
    <source>
        <dbReference type="Proteomes" id="UP001550603"/>
    </source>
</evidence>
<organism evidence="1 2">
    <name type="scientific">Streptomyces olindensis</name>
    <dbReference type="NCBI Taxonomy" id="358823"/>
    <lineage>
        <taxon>Bacteria</taxon>
        <taxon>Bacillati</taxon>
        <taxon>Actinomycetota</taxon>
        <taxon>Actinomycetes</taxon>
        <taxon>Kitasatosporales</taxon>
        <taxon>Streptomycetaceae</taxon>
        <taxon>Streptomyces</taxon>
    </lineage>
</organism>
<dbReference type="Proteomes" id="UP001550603">
    <property type="component" value="Unassembled WGS sequence"/>
</dbReference>
<dbReference type="RefSeq" id="WP_359791359.1">
    <property type="nucleotide sequence ID" value="NZ_JBEYBN010000044.1"/>
</dbReference>
<gene>
    <name evidence="1" type="ORF">ABZ568_27255</name>
</gene>
<dbReference type="EMBL" id="JBEYBN010000044">
    <property type="protein sequence ID" value="MEU2270036.1"/>
    <property type="molecule type" value="Genomic_DNA"/>
</dbReference>
<dbReference type="NCBIfam" id="TIGR04267">
    <property type="entry name" value="mod_HExxH"/>
    <property type="match status" value="1"/>
</dbReference>
<proteinExistence type="predicted"/>
<dbReference type="InterPro" id="IPR026337">
    <property type="entry name" value="AKG_HExxH"/>
</dbReference>
<name>A0ABV2Y195_9ACTN</name>
<protein>
    <submittedName>
        <fullName evidence="1">HEXXH motif domain-containing protein</fullName>
    </submittedName>
</protein>
<comment type="caution">
    <text evidence="1">The sequence shown here is derived from an EMBL/GenBank/DDBJ whole genome shotgun (WGS) entry which is preliminary data.</text>
</comment>
<keyword evidence="2" id="KW-1185">Reference proteome</keyword>
<sequence>MTGTRISSHRVSLSTLDAIARGVAGPDVVHEVRRAERSRTLLLLRAVRDEAASSPKAQGPLPDLESAWQVLDRVQQSAPAALETVLSYPYVAGWAGFTLRRLRRGHPTDPTPAWVHLGHLHGIAAAAALHAGIDVDLRVPARSGTVTVPTLGAAFSPVASRRARAGRVDQWSVARIRSRDRDRRIDIGDDTVRLPPDLSRDATGWWALRRLECREGSRVLSLRLDDLDPYRGLYETLDPHRLDDAEVAGWQRMLGEAWHLVCRHLPDRADAMSAALDAVAPRPFTSRFPLISASSGEAFGGINVARPHAPEDLAEILVHEYQHVLLGGLLHLVPLTRQGEEWLFHAPWRDDPRPAAGLLQGVYAFFGVTEFWRAVARSGDAAIADFAAFACARWLEPTLEAARALRADRAPTEAGRRFLDGIVEQLTTWAAGSPRHRGADIVTADHRAGWRLRHLRADPAVVATLARAWQEGDENGVTDRCTETLVPGSDGPWSLARVDLLRCVVREGSSAVKPAPAESTGATVADLALADGRHAEALDSYRAEIADDPDHPPSWIGFALAWSCLASGPGPALLLRRPHLVRAVHRLLRDGADAPQPDVLATWLAERLPTGDDAYERPRTGMA</sequence>
<accession>A0ABV2Y195</accession>